<dbReference type="Proteomes" id="UP000324639">
    <property type="component" value="Chromosome Bgt_-05"/>
</dbReference>
<reference evidence="1 2" key="1">
    <citation type="submission" date="2018-08" db="EMBL/GenBank/DDBJ databases">
        <authorList>
            <person name="Muller C M."/>
        </authorList>
    </citation>
    <scope>NUCLEOTIDE SEQUENCE [LARGE SCALE GENOMIC DNA]</scope>
</reference>
<dbReference type="EMBL" id="LR026988">
    <property type="protein sequence ID" value="VDB83585.1"/>
    <property type="molecule type" value="Genomic_DNA"/>
</dbReference>
<evidence type="ECO:0000313" key="2">
    <source>
        <dbReference type="Proteomes" id="UP000324639"/>
    </source>
</evidence>
<accession>A0A9X9MEQ6</accession>
<gene>
    <name evidence="1" type="ORF">BGT96224V316_LOCUS2780</name>
</gene>
<sequence>MNANLVLALLSKHPHLMYIELAVVTPVSLFP</sequence>
<dbReference type="AlphaFoldDB" id="A0A9X9MEQ6"/>
<protein>
    <submittedName>
        <fullName evidence="1">Bgt-51679</fullName>
    </submittedName>
</protein>
<name>A0A9X9MEQ6_BLUGR</name>
<proteinExistence type="predicted"/>
<organism evidence="1 2">
    <name type="scientific">Blumeria graminis f. sp. tritici</name>
    <dbReference type="NCBI Taxonomy" id="62690"/>
    <lineage>
        <taxon>Eukaryota</taxon>
        <taxon>Fungi</taxon>
        <taxon>Dikarya</taxon>
        <taxon>Ascomycota</taxon>
        <taxon>Pezizomycotina</taxon>
        <taxon>Leotiomycetes</taxon>
        <taxon>Erysiphales</taxon>
        <taxon>Erysiphaceae</taxon>
        <taxon>Blumeria</taxon>
    </lineage>
</organism>
<keyword evidence="2" id="KW-1185">Reference proteome</keyword>
<evidence type="ECO:0000313" key="1">
    <source>
        <dbReference type="EMBL" id="VDB83585.1"/>
    </source>
</evidence>